<dbReference type="EMBL" id="SJDL01000012">
    <property type="protein sequence ID" value="TBW56276.1"/>
    <property type="molecule type" value="Genomic_DNA"/>
</dbReference>
<dbReference type="Gene3D" id="1.10.1760.20">
    <property type="match status" value="1"/>
</dbReference>
<evidence type="ECO:0008006" key="10">
    <source>
        <dbReference type="Google" id="ProtNLM"/>
    </source>
</evidence>
<keyword evidence="3" id="KW-1003">Cell membrane</keyword>
<keyword evidence="4 7" id="KW-0812">Transmembrane</keyword>
<name>A0ABY1ZKZ6_9GAMM</name>
<sequence length="219" mass="23838">MGLTPDLLGAGWLWLMDAVLLGVLALAAWSADWDQLAVERLYQHTVFASVILLVLLWLVRAGLSPGLSIHVLGLTAVTLALGWAFAMLAGVAALAVMALIGHEPWSAIGLDGVVTVVLPVIVTYGIVLWERRCGFRLFFAYLFFCGYFGAAIAAAVSGTVMVGILGLADVYDWHVLYTEYLRYMPLLVIPEAFVNGVVVASLMVFHPQRLVTLEESRYL</sequence>
<keyword evidence="2" id="KW-0813">Transport</keyword>
<comment type="subcellular location">
    <subcellularLocation>
        <location evidence="1">Cell membrane</location>
        <topology evidence="1">Multi-pass membrane protein</topology>
    </subcellularLocation>
</comment>
<dbReference type="Proteomes" id="UP000313645">
    <property type="component" value="Unassembled WGS sequence"/>
</dbReference>
<protein>
    <recommendedName>
        <fullName evidence="10">Energy-coupling factor ABC transporter permease</fullName>
    </recommendedName>
</protein>
<comment type="caution">
    <text evidence="8">The sequence shown here is derived from an EMBL/GenBank/DDBJ whole genome shotgun (WGS) entry which is preliminary data.</text>
</comment>
<evidence type="ECO:0000256" key="5">
    <source>
        <dbReference type="ARBA" id="ARBA00022989"/>
    </source>
</evidence>
<evidence type="ECO:0000256" key="1">
    <source>
        <dbReference type="ARBA" id="ARBA00004651"/>
    </source>
</evidence>
<keyword evidence="9" id="KW-1185">Reference proteome</keyword>
<evidence type="ECO:0000256" key="7">
    <source>
        <dbReference type="SAM" id="Phobius"/>
    </source>
</evidence>
<feature type="transmembrane region" description="Helical" evidence="7">
    <location>
        <begin position="180"/>
        <end position="205"/>
    </location>
</feature>
<evidence type="ECO:0000256" key="4">
    <source>
        <dbReference type="ARBA" id="ARBA00022692"/>
    </source>
</evidence>
<feature type="transmembrane region" description="Helical" evidence="7">
    <location>
        <begin position="41"/>
        <end position="59"/>
    </location>
</feature>
<evidence type="ECO:0000256" key="3">
    <source>
        <dbReference type="ARBA" id="ARBA00022475"/>
    </source>
</evidence>
<keyword evidence="5 7" id="KW-1133">Transmembrane helix</keyword>
<evidence type="ECO:0000313" key="9">
    <source>
        <dbReference type="Proteomes" id="UP000313645"/>
    </source>
</evidence>
<feature type="transmembrane region" description="Helical" evidence="7">
    <location>
        <begin position="71"/>
        <end position="100"/>
    </location>
</feature>
<feature type="transmembrane region" description="Helical" evidence="7">
    <location>
        <begin position="141"/>
        <end position="168"/>
    </location>
</feature>
<dbReference type="RefSeq" id="WP_131481549.1">
    <property type="nucleotide sequence ID" value="NZ_SJDL01000012.1"/>
</dbReference>
<proteinExistence type="predicted"/>
<gene>
    <name evidence="8" type="ORF">EZI54_10050</name>
</gene>
<organism evidence="8 9">
    <name type="scientific">Marinobacter halodurans</name>
    <dbReference type="NCBI Taxonomy" id="2528979"/>
    <lineage>
        <taxon>Bacteria</taxon>
        <taxon>Pseudomonadati</taxon>
        <taxon>Pseudomonadota</taxon>
        <taxon>Gammaproteobacteria</taxon>
        <taxon>Pseudomonadales</taxon>
        <taxon>Marinobacteraceae</taxon>
        <taxon>Marinobacter</taxon>
    </lineage>
</organism>
<accession>A0ABY1ZKZ6</accession>
<evidence type="ECO:0000256" key="6">
    <source>
        <dbReference type="ARBA" id="ARBA00023136"/>
    </source>
</evidence>
<dbReference type="InterPro" id="IPR002751">
    <property type="entry name" value="CbiM/NikMN"/>
</dbReference>
<evidence type="ECO:0000256" key="2">
    <source>
        <dbReference type="ARBA" id="ARBA00022448"/>
    </source>
</evidence>
<keyword evidence="6 7" id="KW-0472">Membrane</keyword>
<dbReference type="Pfam" id="PF01891">
    <property type="entry name" value="CbiM"/>
    <property type="match status" value="1"/>
</dbReference>
<evidence type="ECO:0000313" key="8">
    <source>
        <dbReference type="EMBL" id="TBW56276.1"/>
    </source>
</evidence>
<reference evidence="8 9" key="1">
    <citation type="submission" date="2019-02" db="EMBL/GenBank/DDBJ databases">
        <title>Marinobacter halodurans sp. nov., a marine bacterium isolated from sea tidal flat.</title>
        <authorList>
            <person name="Yoo Y."/>
            <person name="Lee D.W."/>
            <person name="Kim B.S."/>
            <person name="Kim J.-J."/>
        </authorList>
    </citation>
    <scope>NUCLEOTIDE SEQUENCE [LARGE SCALE GENOMIC DNA]</scope>
    <source>
        <strain evidence="8 9">YJ-S3-2</strain>
    </source>
</reference>
<feature type="transmembrane region" description="Helical" evidence="7">
    <location>
        <begin position="7"/>
        <end position="29"/>
    </location>
</feature>
<feature type="transmembrane region" description="Helical" evidence="7">
    <location>
        <begin position="106"/>
        <end position="129"/>
    </location>
</feature>